<dbReference type="AlphaFoldDB" id="A0A368UZ22"/>
<reference evidence="2 3" key="1">
    <citation type="submission" date="2018-07" db="EMBL/GenBank/DDBJ databases">
        <title>Freshwater and sediment microbial communities from various areas in North America, analyzing microbe dynamics in response to fracking.</title>
        <authorList>
            <person name="Lamendella R."/>
        </authorList>
    </citation>
    <scope>NUCLEOTIDE SEQUENCE [LARGE SCALE GENOMIC DNA]</scope>
    <source>
        <strain evidence="2 3">160A</strain>
    </source>
</reference>
<evidence type="ECO:0000313" key="2">
    <source>
        <dbReference type="EMBL" id="RCW33325.1"/>
    </source>
</evidence>
<dbReference type="SUPFAM" id="SSF55909">
    <property type="entry name" value="Pentein"/>
    <property type="match status" value="1"/>
</dbReference>
<gene>
    <name evidence="2" type="ORF">DFO77_11391</name>
</gene>
<name>A0A368UZ22_9BACT</name>
<dbReference type="GO" id="GO:0009446">
    <property type="term" value="P:putrescine biosynthetic process"/>
    <property type="evidence" value="ECO:0007669"/>
    <property type="project" value="InterPro"/>
</dbReference>
<comment type="caution">
    <text evidence="2">The sequence shown here is derived from an EMBL/GenBank/DDBJ whole genome shotgun (WGS) entry which is preliminary data.</text>
</comment>
<dbReference type="RefSeq" id="WP_114437200.1">
    <property type="nucleotide sequence ID" value="NZ_QPIZ01000013.1"/>
</dbReference>
<dbReference type="Gene3D" id="3.75.10.10">
    <property type="entry name" value="L-arginine/glycine Amidinotransferase, Chain A"/>
    <property type="match status" value="1"/>
</dbReference>
<evidence type="ECO:0000256" key="1">
    <source>
        <dbReference type="ARBA" id="ARBA00022801"/>
    </source>
</evidence>
<dbReference type="EMBL" id="QPIZ01000013">
    <property type="protein sequence ID" value="RCW33325.1"/>
    <property type="molecule type" value="Genomic_DNA"/>
</dbReference>
<organism evidence="2 3">
    <name type="scientific">Marinilabilia salmonicolor</name>
    <dbReference type="NCBI Taxonomy" id="989"/>
    <lineage>
        <taxon>Bacteria</taxon>
        <taxon>Pseudomonadati</taxon>
        <taxon>Bacteroidota</taxon>
        <taxon>Bacteroidia</taxon>
        <taxon>Marinilabiliales</taxon>
        <taxon>Marinilabiliaceae</taxon>
        <taxon>Marinilabilia</taxon>
    </lineage>
</organism>
<dbReference type="Pfam" id="PF04371">
    <property type="entry name" value="PAD_porph"/>
    <property type="match status" value="1"/>
</dbReference>
<accession>A0A368UZ22</accession>
<protein>
    <submittedName>
        <fullName evidence="2">Agmatine deiminase</fullName>
    </submittedName>
</protein>
<dbReference type="InterPro" id="IPR007466">
    <property type="entry name" value="Peptidyl-Arg-deiminase_porph"/>
</dbReference>
<dbReference type="PANTHER" id="PTHR31377:SF0">
    <property type="entry name" value="AGMATINE DEIMINASE-RELATED"/>
    <property type="match status" value="1"/>
</dbReference>
<dbReference type="PANTHER" id="PTHR31377">
    <property type="entry name" value="AGMATINE DEIMINASE-RELATED"/>
    <property type="match status" value="1"/>
</dbReference>
<dbReference type="Proteomes" id="UP000252733">
    <property type="component" value="Unassembled WGS sequence"/>
</dbReference>
<dbReference type="GO" id="GO:0004668">
    <property type="term" value="F:protein-arginine deiminase activity"/>
    <property type="evidence" value="ECO:0007669"/>
    <property type="project" value="InterPro"/>
</dbReference>
<proteinExistence type="predicted"/>
<keyword evidence="1" id="KW-0378">Hydrolase</keyword>
<dbReference type="GO" id="GO:0047632">
    <property type="term" value="F:agmatine deiminase activity"/>
    <property type="evidence" value="ECO:0007669"/>
    <property type="project" value="TreeGrafter"/>
</dbReference>
<keyword evidence="3" id="KW-1185">Reference proteome</keyword>
<sequence>MVTSKETNTVHFSEKLRSYERFTKTCNVLIELLEKNSIKYDFLKATKDIWCRDYMPIQIEKGKFVQFRYEPSYLKDDLELQSDPKEVCKANNIKPQYSKINLDGGNVVNWSDRAIITDRVFDENPEYLSKNKLIAEIEKLLEVEIIVIPQIKSDMTGHADGMVRFVDRNTLLGNNREQEYKYWKNGITKILKEKRIEYIDIPFFDHKEKNYPDHAIGCYVNYLEVENLIVIPIFETEKNKDQEVYDKFKEIFPKKKIETINYNEIGFLGGLLNCTTWTIKD</sequence>
<evidence type="ECO:0000313" key="3">
    <source>
        <dbReference type="Proteomes" id="UP000252733"/>
    </source>
</evidence>